<keyword evidence="5" id="KW-1185">Reference proteome</keyword>
<name>A0ABQ8MFU1_LABRO</name>
<evidence type="ECO:0000256" key="2">
    <source>
        <dbReference type="SAM" id="Phobius"/>
    </source>
</evidence>
<proteinExistence type="predicted"/>
<evidence type="ECO:0000259" key="3">
    <source>
        <dbReference type="Pfam" id="PF13843"/>
    </source>
</evidence>
<accession>A0ABQ8MFU1</accession>
<evidence type="ECO:0000256" key="1">
    <source>
        <dbReference type="SAM" id="MobiDB-lite"/>
    </source>
</evidence>
<evidence type="ECO:0000313" key="4">
    <source>
        <dbReference type="EMBL" id="KAI2661046.1"/>
    </source>
</evidence>
<dbReference type="Pfam" id="PF13843">
    <property type="entry name" value="DDE_Tnp_1_7"/>
    <property type="match status" value="1"/>
</dbReference>
<feature type="transmembrane region" description="Helical" evidence="2">
    <location>
        <begin position="54"/>
        <end position="73"/>
    </location>
</feature>
<comment type="caution">
    <text evidence="4">The sequence shown here is derived from an EMBL/GenBank/DDBJ whole genome shotgun (WGS) entry which is preliminary data.</text>
</comment>
<dbReference type="PANTHER" id="PTHR46599">
    <property type="entry name" value="PIGGYBAC TRANSPOSABLE ELEMENT-DERIVED PROTEIN 4"/>
    <property type="match status" value="1"/>
</dbReference>
<organism evidence="4 5">
    <name type="scientific">Labeo rohita</name>
    <name type="common">Indian major carp</name>
    <name type="synonym">Cyprinus rohita</name>
    <dbReference type="NCBI Taxonomy" id="84645"/>
    <lineage>
        <taxon>Eukaryota</taxon>
        <taxon>Metazoa</taxon>
        <taxon>Chordata</taxon>
        <taxon>Craniata</taxon>
        <taxon>Vertebrata</taxon>
        <taxon>Euteleostomi</taxon>
        <taxon>Actinopterygii</taxon>
        <taxon>Neopterygii</taxon>
        <taxon>Teleostei</taxon>
        <taxon>Ostariophysi</taxon>
        <taxon>Cypriniformes</taxon>
        <taxon>Cyprinidae</taxon>
        <taxon>Labeoninae</taxon>
        <taxon>Labeonini</taxon>
        <taxon>Labeo</taxon>
    </lineage>
</organism>
<keyword evidence="2" id="KW-1133">Transmembrane helix</keyword>
<sequence length="138" mass="15903">MSTTGKVNHVTGERKVKSHCVLEYNKKIGAVDRADMVKGFLECVRKTRKWYKKIFFYLLYTALLNSHIVHRQLSGDWPALDTPLRLTASHFPAEVPQTTAQGSRTRRHSEEKGEAPHKVQCVPCNTPCFEEYHTLKNY</sequence>
<protein>
    <submittedName>
        <fullName evidence="4">PiggyBac transposable element-derived protein 4</fullName>
    </submittedName>
</protein>
<evidence type="ECO:0000313" key="5">
    <source>
        <dbReference type="Proteomes" id="UP000830375"/>
    </source>
</evidence>
<dbReference type="PANTHER" id="PTHR46599:SF3">
    <property type="entry name" value="PIGGYBAC TRANSPOSABLE ELEMENT-DERIVED PROTEIN 4"/>
    <property type="match status" value="1"/>
</dbReference>
<dbReference type="Proteomes" id="UP000830375">
    <property type="component" value="Unassembled WGS sequence"/>
</dbReference>
<feature type="domain" description="PiggyBac transposable element-derived protein" evidence="3">
    <location>
        <begin position="10"/>
        <end position="67"/>
    </location>
</feature>
<dbReference type="InterPro" id="IPR029526">
    <property type="entry name" value="PGBD"/>
</dbReference>
<dbReference type="EMBL" id="JACTAM010000009">
    <property type="protein sequence ID" value="KAI2661046.1"/>
    <property type="molecule type" value="Genomic_DNA"/>
</dbReference>
<gene>
    <name evidence="4" type="ORF">H4Q32_030067</name>
</gene>
<feature type="region of interest" description="Disordered" evidence="1">
    <location>
        <begin position="95"/>
        <end position="114"/>
    </location>
</feature>
<reference evidence="4 5" key="1">
    <citation type="submission" date="2022-01" db="EMBL/GenBank/DDBJ databases">
        <title>A high-quality chromosome-level genome assembly of rohu carp, Labeo rohita.</title>
        <authorList>
            <person name="Arick M.A. II"/>
            <person name="Hsu C.-Y."/>
            <person name="Magbanua Z."/>
            <person name="Pechanova O."/>
            <person name="Grover C."/>
            <person name="Miller E."/>
            <person name="Thrash A."/>
            <person name="Ezzel L."/>
            <person name="Alam S."/>
            <person name="Benzie J."/>
            <person name="Hamilton M."/>
            <person name="Karsi A."/>
            <person name="Lawrence M.L."/>
            <person name="Peterson D.G."/>
        </authorList>
    </citation>
    <scope>NUCLEOTIDE SEQUENCE [LARGE SCALE GENOMIC DNA]</scope>
    <source>
        <strain evidence="5">BAU-BD-2019</strain>
        <tissue evidence="4">Blood</tissue>
    </source>
</reference>
<keyword evidence="2" id="KW-0812">Transmembrane</keyword>
<keyword evidence="2" id="KW-0472">Membrane</keyword>